<dbReference type="Gene3D" id="3.90.550.10">
    <property type="entry name" value="Spore Coat Polysaccharide Biosynthesis Protein SpsA, Chain A"/>
    <property type="match status" value="1"/>
</dbReference>
<evidence type="ECO:0000259" key="4">
    <source>
        <dbReference type="Pfam" id="PF00535"/>
    </source>
</evidence>
<dbReference type="Pfam" id="PF00535">
    <property type="entry name" value="Glycos_transf_2"/>
    <property type="match status" value="1"/>
</dbReference>
<evidence type="ECO:0000313" key="6">
    <source>
        <dbReference type="Proteomes" id="UP000321058"/>
    </source>
</evidence>
<dbReference type="CDD" id="cd00761">
    <property type="entry name" value="Glyco_tranf_GTA_type"/>
    <property type="match status" value="1"/>
</dbReference>
<proteinExistence type="inferred from homology"/>
<dbReference type="Proteomes" id="UP000321058">
    <property type="component" value="Unassembled WGS sequence"/>
</dbReference>
<reference evidence="5 6" key="1">
    <citation type="submission" date="2019-07" db="EMBL/GenBank/DDBJ databases">
        <title>Whole genome shotgun sequence of Reyranella soli NBRC 108950.</title>
        <authorList>
            <person name="Hosoyama A."/>
            <person name="Uohara A."/>
            <person name="Ohji S."/>
            <person name="Ichikawa N."/>
        </authorList>
    </citation>
    <scope>NUCLEOTIDE SEQUENCE [LARGE SCALE GENOMIC DNA]</scope>
    <source>
        <strain evidence="5 6">NBRC 108950</strain>
    </source>
</reference>
<gene>
    <name evidence="5" type="ORF">RSO01_61100</name>
</gene>
<dbReference type="InterPro" id="IPR050834">
    <property type="entry name" value="Glycosyltransf_2"/>
</dbReference>
<evidence type="ECO:0000256" key="2">
    <source>
        <dbReference type="ARBA" id="ARBA00022676"/>
    </source>
</evidence>
<evidence type="ECO:0000313" key="5">
    <source>
        <dbReference type="EMBL" id="GEP58944.1"/>
    </source>
</evidence>
<evidence type="ECO:0000256" key="1">
    <source>
        <dbReference type="ARBA" id="ARBA00006739"/>
    </source>
</evidence>
<evidence type="ECO:0000256" key="3">
    <source>
        <dbReference type="ARBA" id="ARBA00022679"/>
    </source>
</evidence>
<dbReference type="SUPFAM" id="SSF53448">
    <property type="entry name" value="Nucleotide-diphospho-sugar transferases"/>
    <property type="match status" value="1"/>
</dbReference>
<comment type="similarity">
    <text evidence="1">Belongs to the glycosyltransferase 2 family.</text>
</comment>
<organism evidence="5 6">
    <name type="scientific">Reyranella soli</name>
    <dbReference type="NCBI Taxonomy" id="1230389"/>
    <lineage>
        <taxon>Bacteria</taxon>
        <taxon>Pseudomonadati</taxon>
        <taxon>Pseudomonadota</taxon>
        <taxon>Alphaproteobacteria</taxon>
        <taxon>Hyphomicrobiales</taxon>
        <taxon>Reyranellaceae</taxon>
        <taxon>Reyranella</taxon>
    </lineage>
</organism>
<feature type="domain" description="Glycosyltransferase 2-like" evidence="4">
    <location>
        <begin position="2"/>
        <end position="94"/>
    </location>
</feature>
<keyword evidence="3" id="KW-0808">Transferase</keyword>
<dbReference type="InterPro" id="IPR001173">
    <property type="entry name" value="Glyco_trans_2-like"/>
</dbReference>
<accession>A0A512NJ12</accession>
<dbReference type="AlphaFoldDB" id="A0A512NJ12"/>
<dbReference type="InterPro" id="IPR029044">
    <property type="entry name" value="Nucleotide-diphossugar_trans"/>
</dbReference>
<dbReference type="PANTHER" id="PTHR43685:SF5">
    <property type="entry name" value="GLYCOSYLTRANSFERASE EPSE-RELATED"/>
    <property type="match status" value="1"/>
</dbReference>
<dbReference type="EMBL" id="BKAJ01000114">
    <property type="protein sequence ID" value="GEP58944.1"/>
    <property type="molecule type" value="Genomic_DNA"/>
</dbReference>
<name>A0A512NJ12_9HYPH</name>
<comment type="caution">
    <text evidence="5">The sequence shown here is derived from an EMBL/GenBank/DDBJ whole genome shotgun (WGS) entry which is preliminary data.</text>
</comment>
<keyword evidence="6" id="KW-1185">Reference proteome</keyword>
<sequence>MRALESVARQTYPAVEVIVADDCSTDDTVHVIASRPFPIPVRVVSLPMNQGPASARNAAIRHAAGKYVALLDSDDVWLPSKLERQVEAAERSGDPEMVLVYSPAEVRRRQETIVRPRRAIGADENVADYLFADGGYIAQPTVLFSARMAREILYRPGMRQHEDWDLYMRLQRRGVQFIMLPEVLCVVEDRETTGRSSTPRPHDSLATLETWKPTISRRAFLAFRAKIAPELRRDAPLRAFAMIVDAYLGGAIGPFHLAVFLARLVHPRTDEVAFRLRGSSAGTLRRAFSARAYDRRVRTGQTSHDG</sequence>
<dbReference type="PANTHER" id="PTHR43685">
    <property type="entry name" value="GLYCOSYLTRANSFERASE"/>
    <property type="match status" value="1"/>
</dbReference>
<keyword evidence="2" id="KW-0328">Glycosyltransferase</keyword>
<protein>
    <recommendedName>
        <fullName evidence="4">Glycosyltransferase 2-like domain-containing protein</fullName>
    </recommendedName>
</protein>
<dbReference type="GO" id="GO:0016757">
    <property type="term" value="F:glycosyltransferase activity"/>
    <property type="evidence" value="ECO:0007669"/>
    <property type="project" value="UniProtKB-KW"/>
</dbReference>